<organism evidence="1 2">
    <name type="scientific">Rhynchophorus ferrugineus</name>
    <name type="common">Red palm weevil</name>
    <name type="synonym">Curculio ferrugineus</name>
    <dbReference type="NCBI Taxonomy" id="354439"/>
    <lineage>
        <taxon>Eukaryota</taxon>
        <taxon>Metazoa</taxon>
        <taxon>Ecdysozoa</taxon>
        <taxon>Arthropoda</taxon>
        <taxon>Hexapoda</taxon>
        <taxon>Insecta</taxon>
        <taxon>Pterygota</taxon>
        <taxon>Neoptera</taxon>
        <taxon>Endopterygota</taxon>
        <taxon>Coleoptera</taxon>
        <taxon>Polyphaga</taxon>
        <taxon>Cucujiformia</taxon>
        <taxon>Curculionidae</taxon>
        <taxon>Dryophthorinae</taxon>
        <taxon>Rhynchophorus</taxon>
    </lineage>
</organism>
<protein>
    <submittedName>
        <fullName evidence="1">Uncharacterized protein</fullName>
    </submittedName>
</protein>
<evidence type="ECO:0000313" key="1">
    <source>
        <dbReference type="EMBL" id="KAF7284433.1"/>
    </source>
</evidence>
<evidence type="ECO:0000313" key="2">
    <source>
        <dbReference type="Proteomes" id="UP000625711"/>
    </source>
</evidence>
<name>A0A834ISV8_RHYFE</name>
<keyword evidence="2" id="KW-1185">Reference proteome</keyword>
<gene>
    <name evidence="1" type="ORF">GWI33_022215</name>
</gene>
<dbReference type="AlphaFoldDB" id="A0A834ISV8"/>
<dbReference type="EMBL" id="JAACXV010000078">
    <property type="protein sequence ID" value="KAF7284433.1"/>
    <property type="molecule type" value="Genomic_DNA"/>
</dbReference>
<accession>A0A834ISV8</accession>
<dbReference type="OrthoDB" id="5914923at2759"/>
<proteinExistence type="predicted"/>
<sequence>MHIIHGLLKEKGPFRIGKWPSPFESLPNGYKAQASLPPCQVQRLLDKSGKTFCDPITENTQRDIFLNPISNGCATVIPNGRCISAPSNINSITSYSSKNYNNCNNYVGEKNYRQQDVSRKKKFDNDHTVLAGVCVDWGHGWGWANQTPTVAPQISFTTDTAISSAVYCHSAEDYTMTGYDDVDWSAFGDFCF</sequence>
<comment type="caution">
    <text evidence="1">The sequence shown here is derived from an EMBL/GenBank/DDBJ whole genome shotgun (WGS) entry which is preliminary data.</text>
</comment>
<dbReference type="Proteomes" id="UP000625711">
    <property type="component" value="Unassembled WGS sequence"/>
</dbReference>
<reference evidence="1" key="1">
    <citation type="submission" date="2020-08" db="EMBL/GenBank/DDBJ databases">
        <title>Genome sequencing and assembly of the red palm weevil Rhynchophorus ferrugineus.</title>
        <authorList>
            <person name="Dias G.B."/>
            <person name="Bergman C.M."/>
            <person name="Manee M."/>
        </authorList>
    </citation>
    <scope>NUCLEOTIDE SEQUENCE</scope>
    <source>
        <strain evidence="1">AA-2017</strain>
        <tissue evidence="1">Whole larva</tissue>
    </source>
</reference>